<dbReference type="Gene3D" id="3.80.10.10">
    <property type="entry name" value="Ribonuclease Inhibitor"/>
    <property type="match status" value="1"/>
</dbReference>
<dbReference type="SUPFAM" id="SSF52047">
    <property type="entry name" value="RNI-like"/>
    <property type="match status" value="1"/>
</dbReference>
<dbReference type="InterPro" id="IPR002182">
    <property type="entry name" value="NB-ARC"/>
</dbReference>
<reference evidence="2" key="1">
    <citation type="submission" date="2025-08" db="UniProtKB">
        <authorList>
            <consortium name="RefSeq"/>
        </authorList>
    </citation>
    <scope>IDENTIFICATION</scope>
</reference>
<dbReference type="RefSeq" id="XP_016452691.1">
    <property type="nucleotide sequence ID" value="XM_016597205.1"/>
</dbReference>
<dbReference type="InterPro" id="IPR027417">
    <property type="entry name" value="P-loop_NTPase"/>
</dbReference>
<dbReference type="SMR" id="A0A1S3YKC0"/>
<dbReference type="KEGG" id="nta:107777222"/>
<dbReference type="OrthoDB" id="646178at2759"/>
<dbReference type="AlphaFoldDB" id="A0A1S3YKC0"/>
<dbReference type="PaxDb" id="4097-A0A1S3YKC0"/>
<name>A0A1S3YKC0_TOBAC</name>
<dbReference type="SUPFAM" id="SSF52540">
    <property type="entry name" value="P-loop containing nucleoside triphosphate hydrolases"/>
    <property type="match status" value="1"/>
</dbReference>
<dbReference type="Pfam" id="PF00931">
    <property type="entry name" value="NB-ARC"/>
    <property type="match status" value="1"/>
</dbReference>
<evidence type="ECO:0000313" key="2">
    <source>
        <dbReference type="RefSeq" id="XP_016452691.1"/>
    </source>
</evidence>
<protein>
    <recommendedName>
        <fullName evidence="1">NB-ARC domain-containing protein</fullName>
    </recommendedName>
</protein>
<proteinExistence type="predicted"/>
<gene>
    <name evidence="2" type="primary">LOC107777222</name>
</gene>
<dbReference type="GO" id="GO:0043531">
    <property type="term" value="F:ADP binding"/>
    <property type="evidence" value="ECO:0007669"/>
    <property type="project" value="InterPro"/>
</dbReference>
<dbReference type="Gene3D" id="3.40.50.300">
    <property type="entry name" value="P-loop containing nucleotide triphosphate hydrolases"/>
    <property type="match status" value="1"/>
</dbReference>
<evidence type="ECO:0000259" key="1">
    <source>
        <dbReference type="Pfam" id="PF00931"/>
    </source>
</evidence>
<sequence length="214" mass="24578">MANSMPGHCKTTLARKIYNDPKIPYEFFSCIWVFVGQSYIKGDIFISILKGFTKCIEEFQDKNETEIAEEICYRVANGGSEIKEIAVCYLNDFANRNLMMVIAKRKLQPGKMFLQRLVISKNLSIKGNMATFLETSKGEFSNFRVLECLESLTLLNDDTNKALHLPLAFFVYLPKLKKLTLSKTRFEWNELNRLGQLECLEVLKLEENAFTGNS</sequence>
<dbReference type="InterPro" id="IPR032675">
    <property type="entry name" value="LRR_dom_sf"/>
</dbReference>
<accession>A0A1S3YKC0</accession>
<feature type="domain" description="NB-ARC" evidence="1">
    <location>
        <begin position="5"/>
        <end position="72"/>
    </location>
</feature>
<organism evidence="2">
    <name type="scientific">Nicotiana tabacum</name>
    <name type="common">Common tobacco</name>
    <dbReference type="NCBI Taxonomy" id="4097"/>
    <lineage>
        <taxon>Eukaryota</taxon>
        <taxon>Viridiplantae</taxon>
        <taxon>Streptophyta</taxon>
        <taxon>Embryophyta</taxon>
        <taxon>Tracheophyta</taxon>
        <taxon>Spermatophyta</taxon>
        <taxon>Magnoliopsida</taxon>
        <taxon>eudicotyledons</taxon>
        <taxon>Gunneridae</taxon>
        <taxon>Pentapetalae</taxon>
        <taxon>asterids</taxon>
        <taxon>lamiids</taxon>
        <taxon>Solanales</taxon>
        <taxon>Solanaceae</taxon>
        <taxon>Nicotianoideae</taxon>
        <taxon>Nicotianeae</taxon>
        <taxon>Nicotiana</taxon>
    </lineage>
</organism>